<dbReference type="OrthoDB" id="9815654at2"/>
<name>A0A1N7Q6Z2_9PROT</name>
<evidence type="ECO:0000259" key="4">
    <source>
        <dbReference type="SMART" id="SM00345"/>
    </source>
</evidence>
<dbReference type="SMART" id="SM00895">
    <property type="entry name" value="FCD"/>
    <property type="match status" value="1"/>
</dbReference>
<dbReference type="SMART" id="SM00345">
    <property type="entry name" value="HTH_GNTR"/>
    <property type="match status" value="1"/>
</dbReference>
<dbReference type="GO" id="GO:0003677">
    <property type="term" value="F:DNA binding"/>
    <property type="evidence" value="ECO:0007669"/>
    <property type="project" value="UniProtKB-KW"/>
</dbReference>
<protein>
    <submittedName>
        <fullName evidence="6">Transcriptional regulator, GntR family</fullName>
    </submittedName>
</protein>
<dbReference type="STRING" id="80876.SAMN05421779_11146"/>
<accession>A0A1N7Q6Z2</accession>
<dbReference type="AlphaFoldDB" id="A0A1N7Q6Z2"/>
<keyword evidence="7" id="KW-1185">Reference proteome</keyword>
<gene>
    <name evidence="6" type="ORF">SAMN05421779_11146</name>
</gene>
<organism evidence="6 7">
    <name type="scientific">Insolitispirillum peregrinum</name>
    <dbReference type="NCBI Taxonomy" id="80876"/>
    <lineage>
        <taxon>Bacteria</taxon>
        <taxon>Pseudomonadati</taxon>
        <taxon>Pseudomonadota</taxon>
        <taxon>Alphaproteobacteria</taxon>
        <taxon>Rhodospirillales</taxon>
        <taxon>Novispirillaceae</taxon>
        <taxon>Insolitispirillum</taxon>
    </lineage>
</organism>
<evidence type="ECO:0000256" key="2">
    <source>
        <dbReference type="ARBA" id="ARBA00023125"/>
    </source>
</evidence>
<dbReference type="SUPFAM" id="SSF48008">
    <property type="entry name" value="GntR ligand-binding domain-like"/>
    <property type="match status" value="1"/>
</dbReference>
<dbReference type="Gene3D" id="1.20.120.530">
    <property type="entry name" value="GntR ligand-binding domain-like"/>
    <property type="match status" value="1"/>
</dbReference>
<keyword evidence="1" id="KW-0805">Transcription regulation</keyword>
<dbReference type="PANTHER" id="PTHR43537">
    <property type="entry name" value="TRANSCRIPTIONAL REGULATOR, GNTR FAMILY"/>
    <property type="match status" value="1"/>
</dbReference>
<dbReference type="Pfam" id="PF07729">
    <property type="entry name" value="FCD"/>
    <property type="match status" value="1"/>
</dbReference>
<dbReference type="InterPro" id="IPR011711">
    <property type="entry name" value="GntR_C"/>
</dbReference>
<dbReference type="InterPro" id="IPR036388">
    <property type="entry name" value="WH-like_DNA-bd_sf"/>
</dbReference>
<evidence type="ECO:0000256" key="3">
    <source>
        <dbReference type="ARBA" id="ARBA00023163"/>
    </source>
</evidence>
<dbReference type="GO" id="GO:0003700">
    <property type="term" value="F:DNA-binding transcription factor activity"/>
    <property type="evidence" value="ECO:0007669"/>
    <property type="project" value="InterPro"/>
</dbReference>
<keyword evidence="3" id="KW-0804">Transcription</keyword>
<feature type="domain" description="GntR C-terminal" evidence="5">
    <location>
        <begin position="85"/>
        <end position="207"/>
    </location>
</feature>
<dbReference type="InterPro" id="IPR036390">
    <property type="entry name" value="WH_DNA-bd_sf"/>
</dbReference>
<dbReference type="EMBL" id="FTOA01000011">
    <property type="protein sequence ID" value="SIT18640.1"/>
    <property type="molecule type" value="Genomic_DNA"/>
</dbReference>
<dbReference type="Gene3D" id="1.10.10.10">
    <property type="entry name" value="Winged helix-like DNA-binding domain superfamily/Winged helix DNA-binding domain"/>
    <property type="match status" value="1"/>
</dbReference>
<dbReference type="PANTHER" id="PTHR43537:SF39">
    <property type="entry name" value="HTH-TYPE TRANSCRIPTIONAL REGULATOR MCBR"/>
    <property type="match status" value="1"/>
</dbReference>
<proteinExistence type="predicted"/>
<evidence type="ECO:0000313" key="7">
    <source>
        <dbReference type="Proteomes" id="UP000185678"/>
    </source>
</evidence>
<evidence type="ECO:0000259" key="5">
    <source>
        <dbReference type="SMART" id="SM00895"/>
    </source>
</evidence>
<dbReference type="SUPFAM" id="SSF46785">
    <property type="entry name" value="Winged helix' DNA-binding domain"/>
    <property type="match status" value="1"/>
</dbReference>
<evidence type="ECO:0000256" key="1">
    <source>
        <dbReference type="ARBA" id="ARBA00023015"/>
    </source>
</evidence>
<dbReference type="Pfam" id="PF00392">
    <property type="entry name" value="GntR"/>
    <property type="match status" value="1"/>
</dbReference>
<dbReference type="RefSeq" id="WP_076402049.1">
    <property type="nucleotide sequence ID" value="NZ_FTOA01000011.1"/>
</dbReference>
<feature type="domain" description="HTH gntR-type" evidence="4">
    <location>
        <begin position="17"/>
        <end position="75"/>
    </location>
</feature>
<keyword evidence="2" id="KW-0238">DNA-binding</keyword>
<reference evidence="6 7" key="1">
    <citation type="submission" date="2017-01" db="EMBL/GenBank/DDBJ databases">
        <authorList>
            <person name="Mah S.A."/>
            <person name="Swanson W.J."/>
            <person name="Moy G.W."/>
            <person name="Vacquier V.D."/>
        </authorList>
    </citation>
    <scope>NUCLEOTIDE SEQUENCE [LARGE SCALE GENOMIC DNA]</scope>
    <source>
        <strain evidence="6 7">DSM 11589</strain>
    </source>
</reference>
<evidence type="ECO:0000313" key="6">
    <source>
        <dbReference type="EMBL" id="SIT18640.1"/>
    </source>
</evidence>
<sequence>MTNGLQTIEHENLSSKVYGALCDAIIKGQFQPGDRLKIRDLAQTLGTSVTPVRDAILRLTHDEALIFLSPRDIRIPMISRARYLEIRTIRLRLESLAAETAARLVTDTDLARLQDLIARNEQALSSGNTALGLELNQAFHFELPAIAQMPVLYGTLRRLWLQMGPLVASAYSAGGRTMIDPHYPLLTALKNRDPAAAAAAIQADILSGGEHILHSSAFSDRE</sequence>
<dbReference type="InterPro" id="IPR008920">
    <property type="entry name" value="TF_FadR/GntR_C"/>
</dbReference>
<dbReference type="InterPro" id="IPR000524">
    <property type="entry name" value="Tscrpt_reg_HTH_GntR"/>
</dbReference>
<dbReference type="Proteomes" id="UP000185678">
    <property type="component" value="Unassembled WGS sequence"/>
</dbReference>